<gene>
    <name evidence="6 8" type="primary">tilS</name>
    <name evidence="8" type="ORF">L2A60_03300</name>
</gene>
<proteinExistence type="inferred from homology"/>
<dbReference type="Pfam" id="PF01171">
    <property type="entry name" value="ATP_bind_3"/>
    <property type="match status" value="1"/>
</dbReference>
<dbReference type="EMBL" id="JAKGBZ010000004">
    <property type="protein sequence ID" value="MCF3945712.1"/>
    <property type="molecule type" value="Genomic_DNA"/>
</dbReference>
<comment type="similarity">
    <text evidence="6">Belongs to the tRNA(Ile)-lysidine synthase family.</text>
</comment>
<evidence type="ECO:0000313" key="9">
    <source>
        <dbReference type="Proteomes" id="UP001521209"/>
    </source>
</evidence>
<dbReference type="EC" id="6.3.4.19" evidence="6"/>
<evidence type="ECO:0000313" key="8">
    <source>
        <dbReference type="EMBL" id="MCF3945712.1"/>
    </source>
</evidence>
<dbReference type="GO" id="GO:0032267">
    <property type="term" value="F:tRNA(Ile)-lysidine synthase activity"/>
    <property type="evidence" value="ECO:0007669"/>
    <property type="project" value="UniProtKB-EC"/>
</dbReference>
<keyword evidence="9" id="KW-1185">Reference proteome</keyword>
<evidence type="ECO:0000256" key="3">
    <source>
        <dbReference type="ARBA" id="ARBA00022741"/>
    </source>
</evidence>
<evidence type="ECO:0000256" key="5">
    <source>
        <dbReference type="ARBA" id="ARBA00048539"/>
    </source>
</evidence>
<comment type="subcellular location">
    <subcellularLocation>
        <location evidence="6">Cytoplasm</location>
    </subcellularLocation>
</comment>
<dbReference type="InterPro" id="IPR014729">
    <property type="entry name" value="Rossmann-like_a/b/a_fold"/>
</dbReference>
<name>A0ABS9DSQ6_9PROT</name>
<comment type="catalytic activity">
    <reaction evidence="5 6">
        <text>cytidine(34) in tRNA(Ile2) + L-lysine + ATP = lysidine(34) in tRNA(Ile2) + AMP + diphosphate + H(+)</text>
        <dbReference type="Rhea" id="RHEA:43744"/>
        <dbReference type="Rhea" id="RHEA-COMP:10625"/>
        <dbReference type="Rhea" id="RHEA-COMP:10670"/>
        <dbReference type="ChEBI" id="CHEBI:15378"/>
        <dbReference type="ChEBI" id="CHEBI:30616"/>
        <dbReference type="ChEBI" id="CHEBI:32551"/>
        <dbReference type="ChEBI" id="CHEBI:33019"/>
        <dbReference type="ChEBI" id="CHEBI:82748"/>
        <dbReference type="ChEBI" id="CHEBI:83665"/>
        <dbReference type="ChEBI" id="CHEBI:456215"/>
        <dbReference type="EC" id="6.3.4.19"/>
    </reaction>
</comment>
<protein>
    <recommendedName>
        <fullName evidence="6">tRNA(Ile)-lysidine synthase</fullName>
        <ecNumber evidence="6">6.3.4.19</ecNumber>
    </recommendedName>
    <alternativeName>
        <fullName evidence="6">tRNA(Ile)-2-lysyl-cytidine synthase</fullName>
    </alternativeName>
    <alternativeName>
        <fullName evidence="6">tRNA(Ile)-lysidine synthetase</fullName>
    </alternativeName>
</protein>
<keyword evidence="6" id="KW-0963">Cytoplasm</keyword>
<comment type="caution">
    <text evidence="8">The sequence shown here is derived from an EMBL/GenBank/DDBJ whole genome shotgun (WGS) entry which is preliminary data.</text>
</comment>
<evidence type="ECO:0000259" key="7">
    <source>
        <dbReference type="Pfam" id="PF01171"/>
    </source>
</evidence>
<feature type="binding site" evidence="6">
    <location>
        <begin position="32"/>
        <end position="37"/>
    </location>
    <ligand>
        <name>ATP</name>
        <dbReference type="ChEBI" id="CHEBI:30616"/>
    </ligand>
</feature>
<dbReference type="PANTHER" id="PTHR43033">
    <property type="entry name" value="TRNA(ILE)-LYSIDINE SYNTHASE-RELATED"/>
    <property type="match status" value="1"/>
</dbReference>
<dbReference type="InterPro" id="IPR012795">
    <property type="entry name" value="tRNA_Ile_lys_synt_N"/>
</dbReference>
<evidence type="ECO:0000256" key="1">
    <source>
        <dbReference type="ARBA" id="ARBA00022598"/>
    </source>
</evidence>
<keyword evidence="2 6" id="KW-0819">tRNA processing</keyword>
<evidence type="ECO:0000256" key="4">
    <source>
        <dbReference type="ARBA" id="ARBA00022840"/>
    </source>
</evidence>
<dbReference type="HAMAP" id="MF_01161">
    <property type="entry name" value="tRNA_Ile_lys_synt"/>
    <property type="match status" value="1"/>
</dbReference>
<dbReference type="Proteomes" id="UP001521209">
    <property type="component" value="Unassembled WGS sequence"/>
</dbReference>
<dbReference type="Gene3D" id="3.40.50.620">
    <property type="entry name" value="HUPs"/>
    <property type="match status" value="1"/>
</dbReference>
<dbReference type="PANTHER" id="PTHR43033:SF5">
    <property type="entry name" value="TRNA(ILE)-LYSIDINE SYNTHETASE"/>
    <property type="match status" value="1"/>
</dbReference>
<dbReference type="CDD" id="cd01992">
    <property type="entry name" value="TilS_N"/>
    <property type="match status" value="1"/>
</dbReference>
<comment type="function">
    <text evidence="6">Ligates lysine onto the cytidine present at position 34 of the AUA codon-specific tRNA(Ile) that contains the anticodon CAU, in an ATP-dependent manner. Cytidine is converted to lysidine, thus changing the amino acid specificity of the tRNA from methionine to isoleucine.</text>
</comment>
<dbReference type="SUPFAM" id="SSF52402">
    <property type="entry name" value="Adenine nucleotide alpha hydrolases-like"/>
    <property type="match status" value="1"/>
</dbReference>
<dbReference type="InterPro" id="IPR012094">
    <property type="entry name" value="tRNA_Ile_lys_synt"/>
</dbReference>
<sequence>MRLTGTLSERFAEAMARLGPFGPTPRLAVAVSGGADSTALALLAQDWVRPARGSVLALIADHGLRAESGAEAALTARRLAARGIEARILTLSIAPGSALQDRARTARHAALAEAARAAGAVHLLLGHHAGDQAELLAMRAARGKRGAAGMAGFAARHDIVLLRPLLGTDPAELRAELRARGMGWIEDPSNADPRFERARLRASGLEPAVPNPSEAAALAAAQRDTARFLAGHTTIAPEGYAILHTDRPPEDALAVLIRAIGGALYPPRRDRVARLAAGLRPATLGGVRIMKAGRLGPGWLLLREASACAAPAAPRAGALWDGRFRILAVPQGADAIGALGDRATTFRHATRLPAAVLRALPAFCRSGEVLAVPHLGAGPSARLAFAPPAPAAALPFVPA</sequence>
<keyword evidence="1 6" id="KW-0436">Ligase</keyword>
<keyword evidence="4 6" id="KW-0067">ATP-binding</keyword>
<dbReference type="InterPro" id="IPR011063">
    <property type="entry name" value="TilS/TtcA_N"/>
</dbReference>
<evidence type="ECO:0000256" key="2">
    <source>
        <dbReference type="ARBA" id="ARBA00022694"/>
    </source>
</evidence>
<accession>A0ABS9DSQ6</accession>
<feature type="domain" description="tRNA(Ile)-lysidine/2-thiocytidine synthase N-terminal" evidence="7">
    <location>
        <begin position="27"/>
        <end position="202"/>
    </location>
</feature>
<reference evidence="8 9" key="1">
    <citation type="submission" date="2022-01" db="EMBL/GenBank/DDBJ databases">
        <authorList>
            <person name="Won M."/>
            <person name="Kim S.-J."/>
            <person name="Kwon S.-W."/>
        </authorList>
    </citation>
    <scope>NUCLEOTIDE SEQUENCE [LARGE SCALE GENOMIC DNA]</scope>
    <source>
        <strain evidence="8 9">KCTC 23505</strain>
    </source>
</reference>
<evidence type="ECO:0000256" key="6">
    <source>
        <dbReference type="HAMAP-Rule" id="MF_01161"/>
    </source>
</evidence>
<organism evidence="8 9">
    <name type="scientific">Acidiphilium iwatense</name>
    <dbReference type="NCBI Taxonomy" id="768198"/>
    <lineage>
        <taxon>Bacteria</taxon>
        <taxon>Pseudomonadati</taxon>
        <taxon>Pseudomonadota</taxon>
        <taxon>Alphaproteobacteria</taxon>
        <taxon>Acetobacterales</taxon>
        <taxon>Acidocellaceae</taxon>
        <taxon>Acidiphilium</taxon>
    </lineage>
</organism>
<keyword evidence="3 6" id="KW-0547">Nucleotide-binding</keyword>
<dbReference type="NCBIfam" id="TIGR02432">
    <property type="entry name" value="lysidine_TilS_N"/>
    <property type="match status" value="1"/>
</dbReference>
<dbReference type="RefSeq" id="WP_235702952.1">
    <property type="nucleotide sequence ID" value="NZ_JAKGBZ010000004.1"/>
</dbReference>
<comment type="domain">
    <text evidence="6">The N-terminal region contains the highly conserved SGGXDS motif, predicted to be a P-loop motif involved in ATP binding.</text>
</comment>